<evidence type="ECO:0000256" key="9">
    <source>
        <dbReference type="ARBA" id="ARBA00023098"/>
    </source>
</evidence>
<evidence type="ECO:0000313" key="12">
    <source>
        <dbReference type="EMBL" id="MBB6327146.1"/>
    </source>
</evidence>
<feature type="binding site" evidence="11">
    <location>
        <position position="125"/>
    </location>
    <ligand>
        <name>Fe cation</name>
        <dbReference type="ChEBI" id="CHEBI:24875"/>
        <label>1</label>
    </ligand>
</feature>
<evidence type="ECO:0000256" key="11">
    <source>
        <dbReference type="PIRSR" id="PIRSR000346-1"/>
    </source>
</evidence>
<dbReference type="Pfam" id="PF03405">
    <property type="entry name" value="FA_desaturase_2"/>
    <property type="match status" value="1"/>
</dbReference>
<dbReference type="CDD" id="cd01050">
    <property type="entry name" value="Acyl_ACP_Desat"/>
    <property type="match status" value="1"/>
</dbReference>
<feature type="binding site" evidence="11">
    <location>
        <position position="208"/>
    </location>
    <ligand>
        <name>Fe cation</name>
        <dbReference type="ChEBI" id="CHEBI:24875"/>
        <label>2</label>
    </ligand>
</feature>
<feature type="binding site" evidence="11">
    <location>
        <position position="122"/>
    </location>
    <ligand>
        <name>Fe cation</name>
        <dbReference type="ChEBI" id="CHEBI:24875"/>
        <label>2</label>
    </ligand>
</feature>
<dbReference type="InterPro" id="IPR009078">
    <property type="entry name" value="Ferritin-like_SF"/>
</dbReference>
<sequence>MKNSKPIDYELEKNMEVISQIDGFVADAVDNILVDPETCWQPTDFLPDFGNPDIHEEIKLLQKRAEGIPDTVLTSLVGNMITEEALPSYQTYFNLLEGINEERSLVSPSGWVRWSRAWTAEENRHGDLLNKYLYMTGRVDMKAVEITIHRLLTNGFDPKSESDPYQAMIYTSFQERATKISHVNTGKLADKAGDPVLSRICKTIAGDEARHEKAYKSFMSQIFEIDPNGAILAFEKMMKKQIVMPAVLMGEGGSNPSIYTRFSEITQKVGIYTGWDYARIIEHLVSLWKIESLTGLNDVASKAQIYLSKLAERYMRVADRMKAPDDVQLAWLK</sequence>
<dbReference type="GO" id="GO:0046872">
    <property type="term" value="F:metal ion binding"/>
    <property type="evidence" value="ECO:0007669"/>
    <property type="project" value="UniProtKB-KW"/>
</dbReference>
<dbReference type="PIRSF" id="PIRSF000346">
    <property type="entry name" value="Dlt9_acylACP_des"/>
    <property type="match status" value="1"/>
</dbReference>
<dbReference type="EC" id="1.14.19.2" evidence="12"/>
<feature type="binding site" evidence="11">
    <location>
        <position position="208"/>
    </location>
    <ligand>
        <name>Fe cation</name>
        <dbReference type="ChEBI" id="CHEBI:24875"/>
        <label>1</label>
    </ligand>
</feature>
<comment type="similarity">
    <text evidence="2">Belongs to the fatty acid desaturase type 2 family.</text>
</comment>
<comment type="subunit">
    <text evidence="3">Homodimer.</text>
</comment>
<dbReference type="AlphaFoldDB" id="A0A841MSN6"/>
<accession>A0A841MSN6</accession>
<evidence type="ECO:0000256" key="2">
    <source>
        <dbReference type="ARBA" id="ARBA00008749"/>
    </source>
</evidence>
<organism evidence="12 13">
    <name type="scientific">Algoriphagus iocasae</name>
    <dbReference type="NCBI Taxonomy" id="1836499"/>
    <lineage>
        <taxon>Bacteria</taxon>
        <taxon>Pseudomonadati</taxon>
        <taxon>Bacteroidota</taxon>
        <taxon>Cytophagia</taxon>
        <taxon>Cytophagales</taxon>
        <taxon>Cyclobacteriaceae</taxon>
        <taxon>Algoriphagus</taxon>
    </lineage>
</organism>
<keyword evidence="5 11" id="KW-0479">Metal-binding</keyword>
<evidence type="ECO:0000256" key="6">
    <source>
        <dbReference type="ARBA" id="ARBA00022832"/>
    </source>
</evidence>
<evidence type="ECO:0000256" key="4">
    <source>
        <dbReference type="ARBA" id="ARBA00022516"/>
    </source>
</evidence>
<keyword evidence="10" id="KW-0275">Fatty acid biosynthesis</keyword>
<keyword evidence="8 11" id="KW-0408">Iron</keyword>
<proteinExistence type="inferred from homology"/>
<evidence type="ECO:0000256" key="7">
    <source>
        <dbReference type="ARBA" id="ARBA00023002"/>
    </source>
</evidence>
<keyword evidence="6" id="KW-0276">Fatty acid metabolism</keyword>
<dbReference type="RefSeq" id="WP_184495828.1">
    <property type="nucleotide sequence ID" value="NZ_JACIJO010000002.1"/>
</dbReference>
<comment type="caution">
    <text evidence="12">The sequence shown here is derived from an EMBL/GenBank/DDBJ whole genome shotgun (WGS) entry which is preliminary data.</text>
</comment>
<evidence type="ECO:0000313" key="13">
    <source>
        <dbReference type="Proteomes" id="UP000588604"/>
    </source>
</evidence>
<evidence type="ECO:0000256" key="3">
    <source>
        <dbReference type="ARBA" id="ARBA00011738"/>
    </source>
</evidence>
<dbReference type="EMBL" id="JACIJO010000002">
    <property type="protein sequence ID" value="MBB6327146.1"/>
    <property type="molecule type" value="Genomic_DNA"/>
</dbReference>
<reference evidence="12 13" key="1">
    <citation type="submission" date="2020-08" db="EMBL/GenBank/DDBJ databases">
        <title>Genomic Encyclopedia of Type Strains, Phase IV (KMG-IV): sequencing the most valuable type-strain genomes for metagenomic binning, comparative biology and taxonomic classification.</title>
        <authorList>
            <person name="Goeker M."/>
        </authorList>
    </citation>
    <scope>NUCLEOTIDE SEQUENCE [LARGE SCALE GENOMIC DNA]</scope>
    <source>
        <strain evidence="12 13">DSM 102044</strain>
    </source>
</reference>
<dbReference type="GO" id="GO:0006633">
    <property type="term" value="P:fatty acid biosynthetic process"/>
    <property type="evidence" value="ECO:0007669"/>
    <property type="project" value="UniProtKB-KW"/>
</dbReference>
<evidence type="ECO:0000256" key="1">
    <source>
        <dbReference type="ARBA" id="ARBA00001954"/>
    </source>
</evidence>
<feature type="binding site" evidence="11">
    <location>
        <position position="211"/>
    </location>
    <ligand>
        <name>Fe cation</name>
        <dbReference type="ChEBI" id="CHEBI:24875"/>
        <label>2</label>
    </ligand>
</feature>
<feature type="binding site" evidence="11">
    <location>
        <position position="122"/>
    </location>
    <ligand>
        <name>Fe cation</name>
        <dbReference type="ChEBI" id="CHEBI:24875"/>
        <label>1</label>
    </ligand>
</feature>
<gene>
    <name evidence="12" type="ORF">FHS59_002774</name>
</gene>
<dbReference type="InterPro" id="IPR012348">
    <property type="entry name" value="RNR-like"/>
</dbReference>
<dbReference type="PANTHER" id="PTHR31155:SF9">
    <property type="entry name" value="STEAROYL-[ACYL-CARRIER-PROTEIN] 9-DESATURASE 7, CHLOROPLASTIC"/>
    <property type="match status" value="1"/>
</dbReference>
<dbReference type="SUPFAM" id="SSF47240">
    <property type="entry name" value="Ferritin-like"/>
    <property type="match status" value="1"/>
</dbReference>
<keyword evidence="13" id="KW-1185">Reference proteome</keyword>
<keyword evidence="7 12" id="KW-0560">Oxidoreductase</keyword>
<dbReference type="PANTHER" id="PTHR31155">
    <property type="entry name" value="ACYL- ACYL-CARRIER-PROTEIN DESATURASE-RELATED"/>
    <property type="match status" value="1"/>
</dbReference>
<feature type="binding site" evidence="11">
    <location>
        <position position="83"/>
    </location>
    <ligand>
        <name>Fe cation</name>
        <dbReference type="ChEBI" id="CHEBI:24875"/>
        <label>1</label>
    </ligand>
</feature>
<dbReference type="Gene3D" id="1.10.620.20">
    <property type="entry name" value="Ribonucleotide Reductase, subunit A"/>
    <property type="match status" value="1"/>
</dbReference>
<dbReference type="GO" id="GO:0045300">
    <property type="term" value="F:stearoyl-[ACP] desaturase activity"/>
    <property type="evidence" value="ECO:0007669"/>
    <property type="project" value="UniProtKB-EC"/>
</dbReference>
<keyword evidence="4" id="KW-0444">Lipid biosynthesis</keyword>
<dbReference type="InterPro" id="IPR005067">
    <property type="entry name" value="Fatty_acid_desaturase-2"/>
</dbReference>
<name>A0A841MSN6_9BACT</name>
<evidence type="ECO:0000256" key="10">
    <source>
        <dbReference type="ARBA" id="ARBA00023160"/>
    </source>
</evidence>
<keyword evidence="9" id="KW-0443">Lipid metabolism</keyword>
<dbReference type="Proteomes" id="UP000588604">
    <property type="component" value="Unassembled WGS sequence"/>
</dbReference>
<feature type="binding site" evidence="11">
    <location>
        <position position="175"/>
    </location>
    <ligand>
        <name>Fe cation</name>
        <dbReference type="ChEBI" id="CHEBI:24875"/>
        <label>2</label>
    </ligand>
</feature>
<protein>
    <submittedName>
        <fullName evidence="12">Acyl-[acyl-carrier-protein] desaturase</fullName>
        <ecNumber evidence="12">1.14.19.2</ecNumber>
    </submittedName>
</protein>
<comment type="cofactor">
    <cofactor evidence="11">
        <name>Fe cation</name>
        <dbReference type="ChEBI" id="CHEBI:24875"/>
    </cofactor>
    <text evidence="11">Binds 2 iron ions per subunit.</text>
</comment>
<evidence type="ECO:0000256" key="8">
    <source>
        <dbReference type="ARBA" id="ARBA00023004"/>
    </source>
</evidence>
<comment type="cofactor">
    <cofactor evidence="1">
        <name>Fe(2+)</name>
        <dbReference type="ChEBI" id="CHEBI:29033"/>
    </cofactor>
</comment>
<evidence type="ECO:0000256" key="5">
    <source>
        <dbReference type="ARBA" id="ARBA00022723"/>
    </source>
</evidence>